<dbReference type="AlphaFoldDB" id="A0A655YL74"/>
<dbReference type="EMBL" id="CWOW01000001">
    <property type="protein sequence ID" value="CRZ77974.1"/>
    <property type="molecule type" value="Genomic_DNA"/>
</dbReference>
<dbReference type="Proteomes" id="UP000044806">
    <property type="component" value="Unassembled WGS sequence"/>
</dbReference>
<sequence length="50" mass="5734">MWHPGDNPHNKQDTCGNGESFRVIKQLEDNLLSHVLIGILTRNHNRSANR</sequence>
<name>A0A655YL74_VIBCL</name>
<accession>A0A655YL74</accession>
<gene>
    <name evidence="1" type="ORF">ERS013165_00128</name>
</gene>
<evidence type="ECO:0000313" key="1">
    <source>
        <dbReference type="EMBL" id="CRZ77974.1"/>
    </source>
</evidence>
<organism evidence="1 2">
    <name type="scientific">Vibrio cholerae</name>
    <dbReference type="NCBI Taxonomy" id="666"/>
    <lineage>
        <taxon>Bacteria</taxon>
        <taxon>Pseudomonadati</taxon>
        <taxon>Pseudomonadota</taxon>
        <taxon>Gammaproteobacteria</taxon>
        <taxon>Vibrionales</taxon>
        <taxon>Vibrionaceae</taxon>
        <taxon>Vibrio</taxon>
    </lineage>
</organism>
<evidence type="ECO:0000313" key="2">
    <source>
        <dbReference type="Proteomes" id="UP000044806"/>
    </source>
</evidence>
<reference evidence="1 2" key="1">
    <citation type="submission" date="2015-07" db="EMBL/GenBank/DDBJ databases">
        <authorList>
            <consortium name="Pathogen Informatics"/>
        </authorList>
    </citation>
    <scope>NUCLEOTIDE SEQUENCE [LARGE SCALE GENOMIC DNA]</scope>
    <source>
        <strain evidence="1 2">A51</strain>
    </source>
</reference>
<proteinExistence type="predicted"/>
<protein>
    <submittedName>
        <fullName evidence="1">Uncharacterized protein</fullName>
    </submittedName>
</protein>